<evidence type="ECO:0000313" key="2">
    <source>
        <dbReference type="Proteomes" id="UP000499080"/>
    </source>
</evidence>
<reference evidence="1 2" key="1">
    <citation type="journal article" date="2019" name="Sci. Rep.">
        <title>Orb-weaving spider Araneus ventricosus genome elucidates the spidroin gene catalogue.</title>
        <authorList>
            <person name="Kono N."/>
            <person name="Nakamura H."/>
            <person name="Ohtoshi R."/>
            <person name="Moran D.A.P."/>
            <person name="Shinohara A."/>
            <person name="Yoshida Y."/>
            <person name="Fujiwara M."/>
            <person name="Mori M."/>
            <person name="Tomita M."/>
            <person name="Arakawa K."/>
        </authorList>
    </citation>
    <scope>NUCLEOTIDE SEQUENCE [LARGE SCALE GENOMIC DNA]</scope>
</reference>
<name>A0A4Y2AAQ2_ARAVE</name>
<comment type="caution">
    <text evidence="1">The sequence shown here is derived from an EMBL/GenBank/DDBJ whole genome shotgun (WGS) entry which is preliminary data.</text>
</comment>
<dbReference type="AlphaFoldDB" id="A0A4Y2AAQ2"/>
<proteinExistence type="predicted"/>
<sequence>MDSKLKSGVGGLVVKSQFRGCRVPGPKPNIAEDLPSMRAWCMLNRPPAGMERKFGEERQAQVLLSFSYHSSKLRGPFQNGLRVDSRRDVNITN</sequence>
<gene>
    <name evidence="1" type="ORF">AVEN_53355_1</name>
</gene>
<keyword evidence="2" id="KW-1185">Reference proteome</keyword>
<dbReference type="Proteomes" id="UP000499080">
    <property type="component" value="Unassembled WGS sequence"/>
</dbReference>
<accession>A0A4Y2AAQ2</accession>
<organism evidence="1 2">
    <name type="scientific">Araneus ventricosus</name>
    <name type="common">Orbweaver spider</name>
    <name type="synonym">Epeira ventricosa</name>
    <dbReference type="NCBI Taxonomy" id="182803"/>
    <lineage>
        <taxon>Eukaryota</taxon>
        <taxon>Metazoa</taxon>
        <taxon>Ecdysozoa</taxon>
        <taxon>Arthropoda</taxon>
        <taxon>Chelicerata</taxon>
        <taxon>Arachnida</taxon>
        <taxon>Araneae</taxon>
        <taxon>Araneomorphae</taxon>
        <taxon>Entelegynae</taxon>
        <taxon>Araneoidea</taxon>
        <taxon>Araneidae</taxon>
        <taxon>Araneus</taxon>
    </lineage>
</organism>
<evidence type="ECO:0000313" key="1">
    <source>
        <dbReference type="EMBL" id="GBL76647.1"/>
    </source>
</evidence>
<protein>
    <submittedName>
        <fullName evidence="1">Uncharacterized protein</fullName>
    </submittedName>
</protein>
<dbReference type="EMBL" id="BGPR01000010">
    <property type="protein sequence ID" value="GBL76647.1"/>
    <property type="molecule type" value="Genomic_DNA"/>
</dbReference>